<feature type="non-terminal residue" evidence="5">
    <location>
        <position position="1"/>
    </location>
</feature>
<dbReference type="PANTHER" id="PTHR15348">
    <property type="entry name" value="AT-RICH INTERACTIVE DOMAIN-CONTAINING PROTEIN ARID DOMAIN- CONTAINING PROTEIN DEAD RINGER PROTEIN B-CELL REGULATOR OF IGH TRANSCRIPTION BRIGHT"/>
    <property type="match status" value="1"/>
</dbReference>
<feature type="compositionally biased region" description="Basic and acidic residues" evidence="4">
    <location>
        <begin position="27"/>
        <end position="39"/>
    </location>
</feature>
<dbReference type="Proteomes" id="UP001234989">
    <property type="component" value="Chromosome 12"/>
</dbReference>
<organism evidence="5 6">
    <name type="scientific">Solanum verrucosum</name>
    <dbReference type="NCBI Taxonomy" id="315347"/>
    <lineage>
        <taxon>Eukaryota</taxon>
        <taxon>Viridiplantae</taxon>
        <taxon>Streptophyta</taxon>
        <taxon>Embryophyta</taxon>
        <taxon>Tracheophyta</taxon>
        <taxon>Spermatophyta</taxon>
        <taxon>Magnoliopsida</taxon>
        <taxon>eudicotyledons</taxon>
        <taxon>Gunneridae</taxon>
        <taxon>Pentapetalae</taxon>
        <taxon>asterids</taxon>
        <taxon>lamiids</taxon>
        <taxon>Solanales</taxon>
        <taxon>Solanaceae</taxon>
        <taxon>Solanoideae</taxon>
        <taxon>Solaneae</taxon>
        <taxon>Solanum</taxon>
    </lineage>
</organism>
<evidence type="ECO:0000256" key="3">
    <source>
        <dbReference type="ARBA" id="ARBA00023242"/>
    </source>
</evidence>
<dbReference type="PANTHER" id="PTHR15348:SF22">
    <property type="entry name" value="ARID DOMAIN-CONTAINING PROTEIN"/>
    <property type="match status" value="1"/>
</dbReference>
<dbReference type="GO" id="GO:0005634">
    <property type="term" value="C:nucleus"/>
    <property type="evidence" value="ECO:0007669"/>
    <property type="project" value="TreeGrafter"/>
</dbReference>
<dbReference type="GO" id="GO:0003677">
    <property type="term" value="F:DNA binding"/>
    <property type="evidence" value="ECO:0007669"/>
    <property type="project" value="TreeGrafter"/>
</dbReference>
<accession>A0AAF0V5Q8</accession>
<dbReference type="GO" id="GO:0006357">
    <property type="term" value="P:regulation of transcription by RNA polymerase II"/>
    <property type="evidence" value="ECO:0007669"/>
    <property type="project" value="InterPro"/>
</dbReference>
<feature type="compositionally biased region" description="Polar residues" evidence="4">
    <location>
        <begin position="1"/>
        <end position="23"/>
    </location>
</feature>
<evidence type="ECO:0000313" key="5">
    <source>
        <dbReference type="EMBL" id="WMV58365.1"/>
    </source>
</evidence>
<evidence type="ECO:0000256" key="1">
    <source>
        <dbReference type="ARBA" id="ARBA00023015"/>
    </source>
</evidence>
<evidence type="ECO:0000256" key="2">
    <source>
        <dbReference type="ARBA" id="ARBA00023163"/>
    </source>
</evidence>
<sequence length="68" mass="7485">DRSANNTPKRAKNLKNTGSNKHLGQNEVEHPMKAAETETSKQLDVQVVDVGPPADWMKINVRETVSSS</sequence>
<keyword evidence="3" id="KW-0539">Nucleus</keyword>
<gene>
    <name evidence="5" type="ORF">MTR67_051750</name>
</gene>
<dbReference type="InterPro" id="IPR045147">
    <property type="entry name" value="ARI3A/B/C"/>
</dbReference>
<keyword evidence="2" id="KW-0804">Transcription</keyword>
<evidence type="ECO:0000313" key="6">
    <source>
        <dbReference type="Proteomes" id="UP001234989"/>
    </source>
</evidence>
<keyword evidence="1" id="KW-0805">Transcription regulation</keyword>
<dbReference type="EMBL" id="CP133623">
    <property type="protein sequence ID" value="WMV58365.1"/>
    <property type="molecule type" value="Genomic_DNA"/>
</dbReference>
<protein>
    <submittedName>
        <fullName evidence="5">Uncharacterized protein</fullName>
    </submittedName>
</protein>
<keyword evidence="6" id="KW-1185">Reference proteome</keyword>
<reference evidence="5" key="1">
    <citation type="submission" date="2023-08" db="EMBL/GenBank/DDBJ databases">
        <title>A de novo genome assembly of Solanum verrucosum Schlechtendal, a Mexican diploid species geographically isolated from the other diploid A-genome species in potato relatives.</title>
        <authorList>
            <person name="Hosaka K."/>
        </authorList>
    </citation>
    <scope>NUCLEOTIDE SEQUENCE</scope>
    <source>
        <tissue evidence="5">Young leaves</tissue>
    </source>
</reference>
<proteinExistence type="predicted"/>
<name>A0AAF0V5Q8_SOLVR</name>
<evidence type="ECO:0000256" key="4">
    <source>
        <dbReference type="SAM" id="MobiDB-lite"/>
    </source>
</evidence>
<feature type="region of interest" description="Disordered" evidence="4">
    <location>
        <begin position="1"/>
        <end position="39"/>
    </location>
</feature>
<dbReference type="AlphaFoldDB" id="A0AAF0V5Q8"/>